<dbReference type="Proteomes" id="UP000499080">
    <property type="component" value="Unassembled WGS sequence"/>
</dbReference>
<dbReference type="OrthoDB" id="425619at2759"/>
<dbReference type="AlphaFoldDB" id="A0A4Y2UD21"/>
<dbReference type="EMBL" id="BGPR01035201">
    <property type="protein sequence ID" value="GBO09911.1"/>
    <property type="molecule type" value="Genomic_DNA"/>
</dbReference>
<evidence type="ECO:0000313" key="1">
    <source>
        <dbReference type="EMBL" id="GBO09911.1"/>
    </source>
</evidence>
<organism evidence="1 2">
    <name type="scientific">Araneus ventricosus</name>
    <name type="common">Orbweaver spider</name>
    <name type="synonym">Epeira ventricosa</name>
    <dbReference type="NCBI Taxonomy" id="182803"/>
    <lineage>
        <taxon>Eukaryota</taxon>
        <taxon>Metazoa</taxon>
        <taxon>Ecdysozoa</taxon>
        <taxon>Arthropoda</taxon>
        <taxon>Chelicerata</taxon>
        <taxon>Arachnida</taxon>
        <taxon>Araneae</taxon>
        <taxon>Araneomorphae</taxon>
        <taxon>Entelegynae</taxon>
        <taxon>Araneoidea</taxon>
        <taxon>Araneidae</taxon>
        <taxon>Araneus</taxon>
    </lineage>
</organism>
<gene>
    <name evidence="1" type="ORF">AVEN_1638_1</name>
</gene>
<reference evidence="1 2" key="1">
    <citation type="journal article" date="2019" name="Sci. Rep.">
        <title>Orb-weaving spider Araneus ventricosus genome elucidates the spidroin gene catalogue.</title>
        <authorList>
            <person name="Kono N."/>
            <person name="Nakamura H."/>
            <person name="Ohtoshi R."/>
            <person name="Moran D.A.P."/>
            <person name="Shinohara A."/>
            <person name="Yoshida Y."/>
            <person name="Fujiwara M."/>
            <person name="Mori M."/>
            <person name="Tomita M."/>
            <person name="Arakawa K."/>
        </authorList>
    </citation>
    <scope>NUCLEOTIDE SEQUENCE [LARGE SCALE GENOMIC DNA]</scope>
</reference>
<sequence>MLAADVGRLMNLAYAECPLDIRESLAVQFFVDAIRDEDTQLSTRKFGVEADISLRALTMTSEDTWSVSEIQKAQLEDPNIRPILEKKLKSENRPSRQEIAQESHTTKRYWTLWDSLHLKDGTLYRKWENHDGSLCRWQLILPKSRIQEDLRETDGSASGEHFGVMKNLTRERFY</sequence>
<proteinExistence type="predicted"/>
<accession>A0A4Y2UD21</accession>
<name>A0A4Y2UD21_ARAVE</name>
<keyword evidence="2" id="KW-1185">Reference proteome</keyword>
<evidence type="ECO:0000313" key="2">
    <source>
        <dbReference type="Proteomes" id="UP000499080"/>
    </source>
</evidence>
<protein>
    <submittedName>
        <fullName evidence="1">Uncharacterized protein</fullName>
    </submittedName>
</protein>
<comment type="caution">
    <text evidence="1">The sequence shown here is derived from an EMBL/GenBank/DDBJ whole genome shotgun (WGS) entry which is preliminary data.</text>
</comment>